<protein>
    <submittedName>
        <fullName evidence="2">Predicted protein</fullName>
    </submittedName>
</protein>
<sequence length="64" mass="7610">MTISTFFLFIMRNCWQSKILADYRFCKCMCLDFGLDSVNWLRVLIEYPEVGGHALTPHQNDKYE</sequence>
<name>D7KDY9_ARALL</name>
<proteinExistence type="predicted"/>
<dbReference type="EMBL" id="GL348713">
    <property type="protein sequence ID" value="EFH67727.1"/>
    <property type="molecule type" value="Genomic_DNA"/>
</dbReference>
<feature type="signal peptide" evidence="1">
    <location>
        <begin position="1"/>
        <end position="16"/>
    </location>
</feature>
<dbReference type="Gramene" id="Al_scaffold_0001_4204">
    <property type="protein sequence ID" value="Al_scaffold_0001_4204"/>
    <property type="gene ID" value="Al_scaffold_0001_4204"/>
</dbReference>
<evidence type="ECO:0000313" key="3">
    <source>
        <dbReference type="Proteomes" id="UP000008694"/>
    </source>
</evidence>
<evidence type="ECO:0000313" key="2">
    <source>
        <dbReference type="EMBL" id="EFH67727.1"/>
    </source>
</evidence>
<dbReference type="Proteomes" id="UP000008694">
    <property type="component" value="Unassembled WGS sequence"/>
</dbReference>
<dbReference type="HOGENOM" id="CLU_2870623_0_0_1"/>
<keyword evidence="3" id="KW-1185">Reference proteome</keyword>
<gene>
    <name evidence="2" type="ORF">ARALYDRAFT_681881</name>
</gene>
<dbReference type="AlphaFoldDB" id="D7KDY9"/>
<feature type="chain" id="PRO_5003100866" evidence="1">
    <location>
        <begin position="17"/>
        <end position="64"/>
    </location>
</feature>
<evidence type="ECO:0000256" key="1">
    <source>
        <dbReference type="SAM" id="SignalP"/>
    </source>
</evidence>
<reference evidence="3" key="1">
    <citation type="journal article" date="2011" name="Nat. Genet.">
        <title>The Arabidopsis lyrata genome sequence and the basis of rapid genome size change.</title>
        <authorList>
            <person name="Hu T.T."/>
            <person name="Pattyn P."/>
            <person name="Bakker E.G."/>
            <person name="Cao J."/>
            <person name="Cheng J.-F."/>
            <person name="Clark R.M."/>
            <person name="Fahlgren N."/>
            <person name="Fawcett J.A."/>
            <person name="Grimwood J."/>
            <person name="Gundlach H."/>
            <person name="Haberer G."/>
            <person name="Hollister J.D."/>
            <person name="Ossowski S."/>
            <person name="Ottilar R.P."/>
            <person name="Salamov A.A."/>
            <person name="Schneeberger K."/>
            <person name="Spannagl M."/>
            <person name="Wang X."/>
            <person name="Yang L."/>
            <person name="Nasrallah M.E."/>
            <person name="Bergelson J."/>
            <person name="Carrington J.C."/>
            <person name="Gaut B.S."/>
            <person name="Schmutz J."/>
            <person name="Mayer K.F.X."/>
            <person name="Van de Peer Y."/>
            <person name="Grigoriev I.V."/>
            <person name="Nordborg M."/>
            <person name="Weigel D."/>
            <person name="Guo Y.-L."/>
        </authorList>
    </citation>
    <scope>NUCLEOTIDE SEQUENCE [LARGE SCALE GENOMIC DNA]</scope>
    <source>
        <strain evidence="3">cv. MN47</strain>
    </source>
</reference>
<keyword evidence="1" id="KW-0732">Signal</keyword>
<accession>D7KDY9</accession>
<organism evidence="3">
    <name type="scientific">Arabidopsis lyrata subsp. lyrata</name>
    <name type="common">Lyre-leaved rock-cress</name>
    <dbReference type="NCBI Taxonomy" id="81972"/>
    <lineage>
        <taxon>Eukaryota</taxon>
        <taxon>Viridiplantae</taxon>
        <taxon>Streptophyta</taxon>
        <taxon>Embryophyta</taxon>
        <taxon>Tracheophyta</taxon>
        <taxon>Spermatophyta</taxon>
        <taxon>Magnoliopsida</taxon>
        <taxon>eudicotyledons</taxon>
        <taxon>Gunneridae</taxon>
        <taxon>Pentapetalae</taxon>
        <taxon>rosids</taxon>
        <taxon>malvids</taxon>
        <taxon>Brassicales</taxon>
        <taxon>Brassicaceae</taxon>
        <taxon>Camelineae</taxon>
        <taxon>Arabidopsis</taxon>
    </lineage>
</organism>